<dbReference type="InParanoid" id="Q7UK47"/>
<dbReference type="OrthoDB" id="288732at2"/>
<dbReference type="PATRIC" id="fig|243090.15.peg.5246"/>
<dbReference type="AlphaFoldDB" id="Q7UK47"/>
<evidence type="ECO:0000313" key="1">
    <source>
        <dbReference type="EMBL" id="CAD77034.1"/>
    </source>
</evidence>
<accession>Q7UK47</accession>
<organism evidence="1 2">
    <name type="scientific">Rhodopirellula baltica (strain DSM 10527 / NCIMB 13988 / SH1)</name>
    <dbReference type="NCBI Taxonomy" id="243090"/>
    <lineage>
        <taxon>Bacteria</taxon>
        <taxon>Pseudomonadati</taxon>
        <taxon>Planctomycetota</taxon>
        <taxon>Planctomycetia</taxon>
        <taxon>Pirellulales</taxon>
        <taxon>Pirellulaceae</taxon>
        <taxon>Rhodopirellula</taxon>
    </lineage>
</organism>
<evidence type="ECO:0000313" key="2">
    <source>
        <dbReference type="Proteomes" id="UP000001025"/>
    </source>
</evidence>
<dbReference type="HOGENOM" id="CLU_1325480_0_0_0"/>
<name>Q7UK47_RHOBA</name>
<sequence length="207" mass="23041">MVSNARQTQDSPAFAILAGIAIVFFCTRIPAAEPPQSERSLSQLIDSKRYTPLERDFFQLVMSNTGPDSEKLKENTLGRFQAMRMVSAFPGRTNDEVIFVFSELAYPDAADYAIQTIAAFVTEEGIVHWQLICPSSASIVSIRRSAKSVHIEAIANWIVRKNVFEYRIEKNGLSLVGSQVLAVEDEDSPLLRRQTYLESNAKPGPAK</sequence>
<dbReference type="KEGG" id="rba:RB10867"/>
<dbReference type="Proteomes" id="UP000001025">
    <property type="component" value="Chromosome"/>
</dbReference>
<keyword evidence="2" id="KW-1185">Reference proteome</keyword>
<reference evidence="1 2" key="1">
    <citation type="journal article" date="2003" name="Proc. Natl. Acad. Sci. U.S.A.">
        <title>Complete genome sequence of the marine planctomycete Pirellula sp. strain 1.</title>
        <authorList>
            <person name="Gloeckner F.O."/>
            <person name="Kube M."/>
            <person name="Bauer M."/>
            <person name="Teeling H."/>
            <person name="Lombardot T."/>
            <person name="Ludwig W."/>
            <person name="Gade D."/>
            <person name="Beck A."/>
            <person name="Borzym K."/>
            <person name="Heitmann K."/>
            <person name="Rabus R."/>
            <person name="Schlesner H."/>
            <person name="Amann R."/>
            <person name="Reinhardt R."/>
        </authorList>
    </citation>
    <scope>NUCLEOTIDE SEQUENCE [LARGE SCALE GENOMIC DNA]</scope>
    <source>
        <strain evidence="2">DSM 10527 / NCIMB 13988 / SH1</strain>
    </source>
</reference>
<proteinExistence type="predicted"/>
<gene>
    <name evidence="1" type="ordered locus">RB10867</name>
</gene>
<dbReference type="EMBL" id="BX294152">
    <property type="protein sequence ID" value="CAD77034.1"/>
    <property type="molecule type" value="Genomic_DNA"/>
</dbReference>
<protein>
    <submittedName>
        <fullName evidence="1">Uncharacterized protein</fullName>
    </submittedName>
</protein>
<dbReference type="EnsemblBacteria" id="CAD77034">
    <property type="protein sequence ID" value="CAD77034"/>
    <property type="gene ID" value="RB10867"/>
</dbReference>